<dbReference type="InterPro" id="IPR055235">
    <property type="entry name" value="ASD1_cat"/>
</dbReference>
<dbReference type="EC" id="3.2.1.55" evidence="4"/>
<evidence type="ECO:0000256" key="1">
    <source>
        <dbReference type="ARBA" id="ARBA00001462"/>
    </source>
</evidence>
<dbReference type="InterPro" id="IPR017853">
    <property type="entry name" value="GH"/>
</dbReference>
<dbReference type="Proteomes" id="UP000193334">
    <property type="component" value="Chromosome"/>
</dbReference>
<name>A0A1W6LJ63_9BACT</name>
<accession>A0A1W6LJ63</accession>
<dbReference type="Gene3D" id="2.60.40.1180">
    <property type="entry name" value="Golgi alpha-mannosidase II"/>
    <property type="match status" value="1"/>
</dbReference>
<comment type="catalytic activity">
    <reaction evidence="1">
        <text>Hydrolysis of terminal non-reducing alpha-L-arabinofuranoside residues in alpha-L-arabinosides.</text>
        <dbReference type="EC" id="3.2.1.55"/>
    </reaction>
</comment>
<reference evidence="11" key="1">
    <citation type="submission" date="2017-04" db="EMBL/GenBank/DDBJ databases">
        <title>Comparative genomics and description of representatives of a novel lineage of planctomycetes thriving in anoxic sediments.</title>
        <authorList>
            <person name="Spring S."/>
            <person name="Bunk B."/>
            <person name="Sproer C."/>
        </authorList>
    </citation>
    <scope>NUCLEOTIDE SEQUENCE [LARGE SCALE GENOMIC DNA]</scope>
    <source>
        <strain evidence="11">ST-PulAB-D4</strain>
    </source>
</reference>
<feature type="chain" id="PRO_5012958544" description="non-reducing end alpha-L-arabinofuranosidase" evidence="8">
    <location>
        <begin position="25"/>
        <end position="526"/>
    </location>
</feature>
<evidence type="ECO:0000256" key="8">
    <source>
        <dbReference type="SAM" id="SignalP"/>
    </source>
</evidence>
<evidence type="ECO:0000256" key="5">
    <source>
        <dbReference type="ARBA" id="ARBA00022801"/>
    </source>
</evidence>
<keyword evidence="8" id="KW-0732">Signal</keyword>
<gene>
    <name evidence="10" type="primary">abf2</name>
    <name evidence="10" type="ORF">STSP1_00187</name>
</gene>
<keyword evidence="11" id="KW-1185">Reference proteome</keyword>
<keyword evidence="5 10" id="KW-0378">Hydrolase</keyword>
<organism evidence="10 11">
    <name type="scientific">Sedimentisphaera salicampi</name>
    <dbReference type="NCBI Taxonomy" id="1941349"/>
    <lineage>
        <taxon>Bacteria</taxon>
        <taxon>Pseudomonadati</taxon>
        <taxon>Planctomycetota</taxon>
        <taxon>Phycisphaerae</taxon>
        <taxon>Sedimentisphaerales</taxon>
        <taxon>Sedimentisphaeraceae</taxon>
        <taxon>Sedimentisphaera</taxon>
    </lineage>
</organism>
<feature type="domain" description="Alpha-L-arabinofuranosidase C-terminal" evidence="9">
    <location>
        <begin position="327"/>
        <end position="516"/>
    </location>
</feature>
<dbReference type="InterPro" id="IPR013780">
    <property type="entry name" value="Glyco_hydro_b"/>
</dbReference>
<dbReference type="Pfam" id="PF22848">
    <property type="entry name" value="ASD1_dom"/>
    <property type="match status" value="1"/>
</dbReference>
<proteinExistence type="inferred from homology"/>
<evidence type="ECO:0000313" key="11">
    <source>
        <dbReference type="Proteomes" id="UP000193334"/>
    </source>
</evidence>
<dbReference type="EMBL" id="CP021023">
    <property type="protein sequence ID" value="ARN55821.1"/>
    <property type="molecule type" value="Genomic_DNA"/>
</dbReference>
<evidence type="ECO:0000256" key="3">
    <source>
        <dbReference type="ARBA" id="ARBA00011165"/>
    </source>
</evidence>
<dbReference type="GO" id="GO:0000272">
    <property type="term" value="P:polysaccharide catabolic process"/>
    <property type="evidence" value="ECO:0007669"/>
    <property type="project" value="TreeGrafter"/>
</dbReference>
<dbReference type="GO" id="GO:0046373">
    <property type="term" value="P:L-arabinose metabolic process"/>
    <property type="evidence" value="ECO:0007669"/>
    <property type="project" value="InterPro"/>
</dbReference>
<keyword evidence="6" id="KW-0119">Carbohydrate metabolism</keyword>
<feature type="signal peptide" evidence="8">
    <location>
        <begin position="1"/>
        <end position="24"/>
    </location>
</feature>
<evidence type="ECO:0000256" key="4">
    <source>
        <dbReference type="ARBA" id="ARBA00012670"/>
    </source>
</evidence>
<dbReference type="Gene3D" id="3.20.20.80">
    <property type="entry name" value="Glycosidases"/>
    <property type="match status" value="1"/>
</dbReference>
<evidence type="ECO:0000313" key="10">
    <source>
        <dbReference type="EMBL" id="ARN55821.1"/>
    </source>
</evidence>
<dbReference type="KEGG" id="pbp:STSP1_00187"/>
<dbReference type="SUPFAM" id="SSF51445">
    <property type="entry name" value="(Trans)glycosidases"/>
    <property type="match status" value="1"/>
</dbReference>
<evidence type="ECO:0000256" key="6">
    <source>
        <dbReference type="ARBA" id="ARBA00023277"/>
    </source>
</evidence>
<dbReference type="PANTHER" id="PTHR43576">
    <property type="entry name" value="ALPHA-L-ARABINOFURANOSIDASE C-RELATED"/>
    <property type="match status" value="1"/>
</dbReference>
<dbReference type="AlphaFoldDB" id="A0A1W6LJ63"/>
<sequence length="526" mass="59117" precursor="true">MRFSKTVSICITVFLMVSVSSVVSKTAVKHGADINKLKISEQSGAPIIAPEIYGHFSEHLGRCIYGGIWVGEDSDIPNVKGIRKDVLDALRNLNVPVLRWPGGCFADEYHWKDGIGPKDQRPEIVNTHWGMVTEDNSFGTHEFMRLCELLDCEAYIAGNVGSGTPEEMMDWVEYLTFAGKSEMANLRRKNGREEPWDVKYFGVGNENWGCGGNMTPEYYSDVYKRYQTYVKNYPGSRVKKIACGPNSWDTHWMEVLMRNCRGKMDAISLHYYIMTGSWGNKGSAVDFEEKDWFKLMDNALKVRDLLAAHIEIMDKYDPDKSIGLYVDEWGTWWNRQPGSKPGFLYQQNTIRDAVSAGIFLNEFNKHAKRVKMANIAQTVNVLQAMILTKQEKMILTPTYHVFEMYKHHQGSELVNSSLEARSYSLGGENLPALNVSASKTDNGVYVTICNINHQSGEKISIEVEGRDIADVSGRTLTANKINSHNTFSSPGNVQPTALNDVQIKGNTLSLELPAKSVSAFTVKQKN</sequence>
<comment type="similarity">
    <text evidence="2">Belongs to the glycosyl hydrolase 51 family.</text>
</comment>
<dbReference type="InterPro" id="IPR010720">
    <property type="entry name" value="Alpha-L-AF_C"/>
</dbReference>
<keyword evidence="7 10" id="KW-0326">Glycosidase</keyword>
<dbReference type="PANTHER" id="PTHR43576:SF2">
    <property type="entry name" value="INTRACELLULAR EXO-ALPHA-L-ARABINOFURANOSIDASE 2"/>
    <property type="match status" value="1"/>
</dbReference>
<protein>
    <recommendedName>
        <fullName evidence="4">non-reducing end alpha-L-arabinofuranosidase</fullName>
        <ecNumber evidence="4">3.2.1.55</ecNumber>
    </recommendedName>
</protein>
<dbReference type="GO" id="GO:0046556">
    <property type="term" value="F:alpha-L-arabinofuranosidase activity"/>
    <property type="evidence" value="ECO:0007669"/>
    <property type="project" value="UniProtKB-EC"/>
</dbReference>
<evidence type="ECO:0000256" key="2">
    <source>
        <dbReference type="ARBA" id="ARBA00007186"/>
    </source>
</evidence>
<dbReference type="STRING" id="1941349.STSP1_00187"/>
<comment type="subunit">
    <text evidence="3">Homohexamer; trimer of dimers.</text>
</comment>
<evidence type="ECO:0000259" key="9">
    <source>
        <dbReference type="SMART" id="SM00813"/>
    </source>
</evidence>
<evidence type="ECO:0000256" key="7">
    <source>
        <dbReference type="ARBA" id="ARBA00023295"/>
    </source>
</evidence>
<dbReference type="SUPFAM" id="SSF51011">
    <property type="entry name" value="Glycosyl hydrolase domain"/>
    <property type="match status" value="1"/>
</dbReference>
<dbReference type="SMART" id="SM00813">
    <property type="entry name" value="Alpha-L-AF_C"/>
    <property type="match status" value="1"/>
</dbReference>
<dbReference type="Pfam" id="PF06964">
    <property type="entry name" value="Alpha-L-AF_C"/>
    <property type="match status" value="1"/>
</dbReference>